<keyword evidence="1" id="KW-0472">Membrane</keyword>
<evidence type="ECO:0000313" key="2">
    <source>
        <dbReference type="EMBL" id="TWI04578.1"/>
    </source>
</evidence>
<evidence type="ECO:0000313" key="3">
    <source>
        <dbReference type="Proteomes" id="UP000315167"/>
    </source>
</evidence>
<keyword evidence="3" id="KW-1185">Reference proteome</keyword>
<keyword evidence="1" id="KW-1133">Transmembrane helix</keyword>
<dbReference type="Proteomes" id="UP000315167">
    <property type="component" value="Unassembled WGS sequence"/>
</dbReference>
<proteinExistence type="predicted"/>
<dbReference type="RefSeq" id="WP_144898269.1">
    <property type="nucleotide sequence ID" value="NZ_VLKN01000002.1"/>
</dbReference>
<sequence>MTTVLGVLVLILGAYLLYKIAGVLLKVVLFLIALVVAYWLLAPVMGWPPIEEVFYVLGPDLPV</sequence>
<keyword evidence="1" id="KW-0812">Transmembrane</keyword>
<dbReference type="OrthoDB" id="5975833at2"/>
<evidence type="ECO:0000256" key="1">
    <source>
        <dbReference type="SAM" id="Phobius"/>
    </source>
</evidence>
<comment type="caution">
    <text evidence="2">The sequence shown here is derived from an EMBL/GenBank/DDBJ whole genome shotgun (WGS) entry which is preliminary data.</text>
</comment>
<dbReference type="EMBL" id="VLKN01000002">
    <property type="protein sequence ID" value="TWI04578.1"/>
    <property type="molecule type" value="Genomic_DNA"/>
</dbReference>
<reference evidence="2 3" key="1">
    <citation type="journal article" date="2015" name="Stand. Genomic Sci.">
        <title>Genomic Encyclopedia of Bacterial and Archaeal Type Strains, Phase III: the genomes of soil and plant-associated and newly described type strains.</title>
        <authorList>
            <person name="Whitman W.B."/>
            <person name="Woyke T."/>
            <person name="Klenk H.P."/>
            <person name="Zhou Y."/>
            <person name="Lilburn T.G."/>
            <person name="Beck B.J."/>
            <person name="De Vos P."/>
            <person name="Vandamme P."/>
            <person name="Eisen J.A."/>
            <person name="Garrity G."/>
            <person name="Hugenholtz P."/>
            <person name="Kyrpides N.C."/>
        </authorList>
    </citation>
    <scope>NUCLEOTIDE SEQUENCE [LARGE SCALE GENOMIC DNA]</scope>
    <source>
        <strain evidence="2 3">CGMCC 1.10821</strain>
    </source>
</reference>
<dbReference type="AlphaFoldDB" id="A0A562LAE5"/>
<gene>
    <name evidence="2" type="ORF">IP90_00711</name>
</gene>
<protein>
    <submittedName>
        <fullName evidence="2">Uncharacterized protein</fullName>
    </submittedName>
</protein>
<organism evidence="2 3">
    <name type="scientific">Luteimonas cucumeris</name>
    <dbReference type="NCBI Taxonomy" id="985012"/>
    <lineage>
        <taxon>Bacteria</taxon>
        <taxon>Pseudomonadati</taxon>
        <taxon>Pseudomonadota</taxon>
        <taxon>Gammaproteobacteria</taxon>
        <taxon>Lysobacterales</taxon>
        <taxon>Lysobacteraceae</taxon>
        <taxon>Luteimonas</taxon>
    </lineage>
</organism>
<accession>A0A562LAE5</accession>
<feature type="transmembrane region" description="Helical" evidence="1">
    <location>
        <begin position="20"/>
        <end position="41"/>
    </location>
</feature>
<name>A0A562LAE5_9GAMM</name>